<dbReference type="Proteomes" id="UP000662873">
    <property type="component" value="Chromosome"/>
</dbReference>
<dbReference type="Gene3D" id="3.90.70.10">
    <property type="entry name" value="Cysteine proteinases"/>
    <property type="match status" value="1"/>
</dbReference>
<evidence type="ECO:0000259" key="1">
    <source>
        <dbReference type="Pfam" id="PF03412"/>
    </source>
</evidence>
<dbReference type="GO" id="GO:0006508">
    <property type="term" value="P:proteolysis"/>
    <property type="evidence" value="ECO:0007669"/>
    <property type="project" value="InterPro"/>
</dbReference>
<dbReference type="GO" id="GO:0005524">
    <property type="term" value="F:ATP binding"/>
    <property type="evidence" value="ECO:0007669"/>
    <property type="project" value="InterPro"/>
</dbReference>
<dbReference type="AlphaFoldDB" id="A0A809RHX3"/>
<reference evidence="2" key="1">
    <citation type="journal article" name="DNA Res.">
        <title>The physiological potential of anammox bacteria as revealed by their core genome structure.</title>
        <authorList>
            <person name="Okubo T."/>
            <person name="Toyoda A."/>
            <person name="Fukuhara K."/>
            <person name="Uchiyama I."/>
            <person name="Harigaya Y."/>
            <person name="Kuroiwa M."/>
            <person name="Suzuki T."/>
            <person name="Murakami Y."/>
            <person name="Suwa Y."/>
            <person name="Takami H."/>
        </authorList>
    </citation>
    <scope>NUCLEOTIDE SEQUENCE</scope>
    <source>
        <strain evidence="2">317325-2</strain>
    </source>
</reference>
<dbReference type="KEGG" id="npy:NPRO_16900"/>
<protein>
    <recommendedName>
        <fullName evidence="1">Peptidase C39 domain-containing protein</fullName>
    </recommendedName>
</protein>
<name>A0A809RHX3_9BACT</name>
<feature type="domain" description="Peptidase C39" evidence="1">
    <location>
        <begin position="25"/>
        <end position="88"/>
    </location>
</feature>
<sequence length="105" mass="11700">MEEIKSPVKTRNEALAKLASRPLVSVDALSRSLSEVGVAHRVVSPELLNSETVPAILWLDRGHFVVVLSRSARGWIVFDPDDSEHSRSWSEDRLTAERGKLAIVR</sequence>
<dbReference type="GO" id="GO:0008233">
    <property type="term" value="F:peptidase activity"/>
    <property type="evidence" value="ECO:0007669"/>
    <property type="project" value="InterPro"/>
</dbReference>
<dbReference type="GO" id="GO:0016020">
    <property type="term" value="C:membrane"/>
    <property type="evidence" value="ECO:0007669"/>
    <property type="project" value="InterPro"/>
</dbReference>
<proteinExistence type="predicted"/>
<evidence type="ECO:0000313" key="3">
    <source>
        <dbReference type="Proteomes" id="UP000662873"/>
    </source>
</evidence>
<organism evidence="2 3">
    <name type="scientific">Candidatus Nitrosymbiomonas proteolyticus</name>
    <dbReference type="NCBI Taxonomy" id="2608984"/>
    <lineage>
        <taxon>Bacteria</taxon>
        <taxon>Bacillati</taxon>
        <taxon>Armatimonadota</taxon>
        <taxon>Armatimonadota incertae sedis</taxon>
        <taxon>Candidatus Nitrosymbiomonas</taxon>
    </lineage>
</organism>
<accession>A0A809RHX3</accession>
<dbReference type="Pfam" id="PF03412">
    <property type="entry name" value="Peptidase_C39"/>
    <property type="match status" value="1"/>
</dbReference>
<dbReference type="InterPro" id="IPR005074">
    <property type="entry name" value="Peptidase_C39"/>
</dbReference>
<evidence type="ECO:0000313" key="2">
    <source>
        <dbReference type="EMBL" id="BBO24095.1"/>
    </source>
</evidence>
<gene>
    <name evidence="2" type="ORF">NPRO_16900</name>
</gene>
<dbReference type="EMBL" id="AP021858">
    <property type="protein sequence ID" value="BBO24095.1"/>
    <property type="molecule type" value="Genomic_DNA"/>
</dbReference>